<feature type="signal peptide" evidence="1">
    <location>
        <begin position="1"/>
        <end position="16"/>
    </location>
</feature>
<accession>A0A6J4JMG5</accession>
<evidence type="ECO:0000256" key="1">
    <source>
        <dbReference type="SAM" id="SignalP"/>
    </source>
</evidence>
<evidence type="ECO:0000313" key="2">
    <source>
        <dbReference type="EMBL" id="CAA9282413.1"/>
    </source>
</evidence>
<dbReference type="EMBL" id="CADCTM010000619">
    <property type="protein sequence ID" value="CAA9282413.1"/>
    <property type="molecule type" value="Genomic_DNA"/>
</dbReference>
<reference evidence="2" key="1">
    <citation type="submission" date="2020-02" db="EMBL/GenBank/DDBJ databases">
        <authorList>
            <person name="Meier V. D."/>
        </authorList>
    </citation>
    <scope>NUCLEOTIDE SEQUENCE</scope>
    <source>
        <strain evidence="2">AVDCRST_MAG92</strain>
    </source>
</reference>
<feature type="chain" id="PRO_5027048812" evidence="1">
    <location>
        <begin position="17"/>
        <end position="52"/>
    </location>
</feature>
<proteinExistence type="predicted"/>
<gene>
    <name evidence="2" type="ORF">AVDCRST_MAG92-3708</name>
</gene>
<organism evidence="2">
    <name type="scientific">uncultured Coleofasciculus sp</name>
    <dbReference type="NCBI Taxonomy" id="1267456"/>
    <lineage>
        <taxon>Bacteria</taxon>
        <taxon>Bacillati</taxon>
        <taxon>Cyanobacteriota</taxon>
        <taxon>Cyanophyceae</taxon>
        <taxon>Coleofasciculales</taxon>
        <taxon>Coleofasciculaceae</taxon>
        <taxon>Coleofasciculus</taxon>
        <taxon>environmental samples</taxon>
    </lineage>
</organism>
<protein>
    <submittedName>
        <fullName evidence="2">Uncharacterized protein</fullName>
    </submittedName>
</protein>
<name>A0A6J4JMG5_9CYAN</name>
<dbReference type="AlphaFoldDB" id="A0A6J4JMG5"/>
<sequence length="52" mass="5863">MFSLTLLLVSACVAFGAVTNNRQKNLPKQSHNEYDLRAGIWNTAKNGRHGRY</sequence>
<keyword evidence="1" id="KW-0732">Signal</keyword>